<organism evidence="8 9">
    <name type="scientific">Jeotgalibacillus malaysiensis</name>
    <dbReference type="NCBI Taxonomy" id="1508404"/>
    <lineage>
        <taxon>Bacteria</taxon>
        <taxon>Bacillati</taxon>
        <taxon>Bacillota</taxon>
        <taxon>Bacilli</taxon>
        <taxon>Bacillales</taxon>
        <taxon>Caryophanaceae</taxon>
        <taxon>Jeotgalibacillus</taxon>
    </lineage>
</organism>
<keyword evidence="2" id="KW-1003">Cell membrane</keyword>
<name>A0A0B5ANC5_9BACL</name>
<dbReference type="EMBL" id="CP009416">
    <property type="protein sequence ID" value="AJD89494.1"/>
    <property type="molecule type" value="Genomic_DNA"/>
</dbReference>
<proteinExistence type="predicted"/>
<accession>A0A0B5ANC5</accession>
<evidence type="ECO:0000313" key="9">
    <source>
        <dbReference type="Proteomes" id="UP000031449"/>
    </source>
</evidence>
<keyword evidence="5 6" id="KW-0472">Membrane</keyword>
<feature type="transmembrane region" description="Helical" evidence="6">
    <location>
        <begin position="75"/>
        <end position="97"/>
    </location>
</feature>
<dbReference type="STRING" id="1508404.JMA_01770"/>
<feature type="transmembrane region" description="Helical" evidence="6">
    <location>
        <begin position="251"/>
        <end position="271"/>
    </location>
</feature>
<dbReference type="HOGENOM" id="CLU_064305_0_0_9"/>
<feature type="transmembrane region" description="Helical" evidence="6">
    <location>
        <begin position="283"/>
        <end position="301"/>
    </location>
</feature>
<feature type="domain" description="Type II secretion system protein GspF" evidence="7">
    <location>
        <begin position="143"/>
        <end position="267"/>
    </location>
</feature>
<feature type="transmembrane region" description="Helical" evidence="6">
    <location>
        <begin position="103"/>
        <end position="126"/>
    </location>
</feature>
<evidence type="ECO:0000313" key="8">
    <source>
        <dbReference type="EMBL" id="AJD89494.1"/>
    </source>
</evidence>
<evidence type="ECO:0000256" key="5">
    <source>
        <dbReference type="ARBA" id="ARBA00023136"/>
    </source>
</evidence>
<gene>
    <name evidence="8" type="ORF">JMA_01770</name>
</gene>
<evidence type="ECO:0000256" key="2">
    <source>
        <dbReference type="ARBA" id="ARBA00022475"/>
    </source>
</evidence>
<dbReference type="Gene3D" id="1.20.81.30">
    <property type="entry name" value="Type II secretion system (T2SS), domain F"/>
    <property type="match status" value="1"/>
</dbReference>
<dbReference type="InterPro" id="IPR018076">
    <property type="entry name" value="T2SS_GspF_dom"/>
</dbReference>
<keyword evidence="9" id="KW-1185">Reference proteome</keyword>
<dbReference type="PANTHER" id="PTHR35007:SF1">
    <property type="entry name" value="PILUS ASSEMBLY PROTEIN"/>
    <property type="match status" value="1"/>
</dbReference>
<dbReference type="AlphaFoldDB" id="A0A0B5ANC5"/>
<evidence type="ECO:0000256" key="1">
    <source>
        <dbReference type="ARBA" id="ARBA00004651"/>
    </source>
</evidence>
<evidence type="ECO:0000256" key="4">
    <source>
        <dbReference type="ARBA" id="ARBA00022989"/>
    </source>
</evidence>
<evidence type="ECO:0000256" key="3">
    <source>
        <dbReference type="ARBA" id="ARBA00022692"/>
    </source>
</evidence>
<reference evidence="8 9" key="1">
    <citation type="submission" date="2014-08" db="EMBL/GenBank/DDBJ databases">
        <title>Complete genome of a marine bacteria Jeotgalibacillus malaysiensis.</title>
        <authorList>
            <person name="Yaakop A.S."/>
            <person name="Chan K.-G."/>
            <person name="Goh K.M."/>
        </authorList>
    </citation>
    <scope>NUCLEOTIDE SEQUENCE [LARGE SCALE GENOMIC DNA]</scope>
    <source>
        <strain evidence="8 9">D5</strain>
    </source>
</reference>
<keyword evidence="3 6" id="KW-0812">Transmembrane</keyword>
<comment type="subcellular location">
    <subcellularLocation>
        <location evidence="1">Cell membrane</location>
        <topology evidence="1">Multi-pass membrane protein</topology>
    </subcellularLocation>
</comment>
<feature type="transmembrane region" description="Helical" evidence="6">
    <location>
        <begin position="6"/>
        <end position="24"/>
    </location>
</feature>
<protein>
    <recommendedName>
        <fullName evidence="7">Type II secretion system protein GspF domain-containing protein</fullName>
    </recommendedName>
</protein>
<evidence type="ECO:0000256" key="6">
    <source>
        <dbReference type="SAM" id="Phobius"/>
    </source>
</evidence>
<evidence type="ECO:0000259" key="7">
    <source>
        <dbReference type="Pfam" id="PF00482"/>
    </source>
</evidence>
<dbReference type="Proteomes" id="UP000031449">
    <property type="component" value="Chromosome"/>
</dbReference>
<dbReference type="KEGG" id="jeo:JMA_01770"/>
<keyword evidence="4 6" id="KW-1133">Transmembrane helix</keyword>
<dbReference type="PANTHER" id="PTHR35007">
    <property type="entry name" value="INTEGRAL MEMBRANE PROTEIN-RELATED"/>
    <property type="match status" value="1"/>
</dbReference>
<sequence length="309" mass="35019">MDMIIAVLFGSAALALLFMIYFLLDYRRHKQDWKKKMRTWYPEEKRKSAISVLGDKYDASPSSEKLHKKLQLANVGLLPSEYIGAHIVGFLLLYVVFNMIFSMSAFISLVLTVGLLAASHFLLFYLRKNRYEERFNEQLSEVCRLLANASKSGMTVTQGIDLVANEVSSPAKEEFKRMSYELKLGVPLEQVLKKVQERNTSRDFQLFAATLLIQKKTGGNLASTLETMASTLEDRKILHQTIRTMTSEQRYISIIVPAMPIFILLVMNNVMDGFTDPLTTTPGLIILALFGAGIILSFFLIRKITDIKV</sequence>
<dbReference type="BioCyc" id="JESP1508404:G14D9-9381-MONOMER"/>
<dbReference type="InterPro" id="IPR042094">
    <property type="entry name" value="T2SS_GspF_sf"/>
</dbReference>
<dbReference type="GO" id="GO:0005886">
    <property type="term" value="C:plasma membrane"/>
    <property type="evidence" value="ECO:0007669"/>
    <property type="project" value="UniProtKB-SubCell"/>
</dbReference>
<dbReference type="Pfam" id="PF00482">
    <property type="entry name" value="T2SSF"/>
    <property type="match status" value="1"/>
</dbReference>